<proteinExistence type="predicted"/>
<dbReference type="Proteomes" id="UP000005801">
    <property type="component" value="Unassembled WGS sequence"/>
</dbReference>
<protein>
    <submittedName>
        <fullName evidence="2">Uncharacterized protein</fullName>
    </submittedName>
</protein>
<dbReference type="SUPFAM" id="SSF48452">
    <property type="entry name" value="TPR-like"/>
    <property type="match status" value="1"/>
</dbReference>
<name>A6GFV0_9BACT</name>
<evidence type="ECO:0000256" key="1">
    <source>
        <dbReference type="SAM" id="MobiDB-lite"/>
    </source>
</evidence>
<accession>A6GFV0</accession>
<dbReference type="InterPro" id="IPR011990">
    <property type="entry name" value="TPR-like_helical_dom_sf"/>
</dbReference>
<sequence length="362" mass="37798">MVGLACTQGAESEHERPLRGDAVTKAPSEDEAPEKAEPEPVEGEGDAGVKDAGEPVEAPGEAPSEDAWDSGVAFSPGPITFEPTRAGDGELPASPTKHLDPEVGTFFDHPGVFGWTQDGSSFSYCATGCADHCGDCFEINLDGTVKASPEQTCEAVEALKATLSVPEQVWPYGADLRVVWRARGRSLELGIEAEAEAEDGGAPVWAPAIELAEDFDLDGGGTIYPELAVLSPNARTLAVLAHGWMGDCSDGFELTLVELGPLAAEAYAKAAFGHHKKGARDRAAAERAAELFGKAAQADPRAWKHPFNMACALAKGGAGDEAKAPLRRAIELGGAELRAKARADGDLASVRGEPWFQALVAG</sequence>
<feature type="region of interest" description="Disordered" evidence="1">
    <location>
        <begin position="1"/>
        <end position="93"/>
    </location>
</feature>
<dbReference type="NCBIfam" id="NF047558">
    <property type="entry name" value="TPR_END_plus"/>
    <property type="match status" value="1"/>
</dbReference>
<gene>
    <name evidence="2" type="ORF">PPSIR1_18050</name>
</gene>
<organism evidence="2 3">
    <name type="scientific">Plesiocystis pacifica SIR-1</name>
    <dbReference type="NCBI Taxonomy" id="391625"/>
    <lineage>
        <taxon>Bacteria</taxon>
        <taxon>Pseudomonadati</taxon>
        <taxon>Myxococcota</taxon>
        <taxon>Polyangia</taxon>
        <taxon>Nannocystales</taxon>
        <taxon>Nannocystaceae</taxon>
        <taxon>Plesiocystis</taxon>
    </lineage>
</organism>
<keyword evidence="3" id="KW-1185">Reference proteome</keyword>
<dbReference type="AlphaFoldDB" id="A6GFV0"/>
<evidence type="ECO:0000313" key="2">
    <source>
        <dbReference type="EMBL" id="EDM75248.1"/>
    </source>
</evidence>
<evidence type="ECO:0000313" key="3">
    <source>
        <dbReference type="Proteomes" id="UP000005801"/>
    </source>
</evidence>
<dbReference type="EMBL" id="ABCS01000098">
    <property type="protein sequence ID" value="EDM75248.1"/>
    <property type="molecule type" value="Genomic_DNA"/>
</dbReference>
<comment type="caution">
    <text evidence="2">The sequence shown here is derived from an EMBL/GenBank/DDBJ whole genome shotgun (WGS) entry which is preliminary data.</text>
</comment>
<reference evidence="2 3" key="1">
    <citation type="submission" date="2007-06" db="EMBL/GenBank/DDBJ databases">
        <authorList>
            <person name="Shimkets L."/>
            <person name="Ferriera S."/>
            <person name="Johnson J."/>
            <person name="Kravitz S."/>
            <person name="Beeson K."/>
            <person name="Sutton G."/>
            <person name="Rogers Y.-H."/>
            <person name="Friedman R."/>
            <person name="Frazier M."/>
            <person name="Venter J.C."/>
        </authorList>
    </citation>
    <scope>NUCLEOTIDE SEQUENCE [LARGE SCALE GENOMIC DNA]</scope>
    <source>
        <strain evidence="2 3">SIR-1</strain>
    </source>
</reference>